<protein>
    <submittedName>
        <fullName evidence="2">Concanavalin A-like lectin/glucanase superfamily protein</fullName>
    </submittedName>
</protein>
<accession>A0A366HA37</accession>
<dbReference type="RefSeq" id="WP_113960894.1">
    <property type="nucleotide sequence ID" value="NZ_QNRR01000010.1"/>
</dbReference>
<dbReference type="InterPro" id="IPR013320">
    <property type="entry name" value="ConA-like_dom_sf"/>
</dbReference>
<organism evidence="2 3">
    <name type="scientific">Roseimicrobium gellanilyticum</name>
    <dbReference type="NCBI Taxonomy" id="748857"/>
    <lineage>
        <taxon>Bacteria</taxon>
        <taxon>Pseudomonadati</taxon>
        <taxon>Verrucomicrobiota</taxon>
        <taxon>Verrucomicrobiia</taxon>
        <taxon>Verrucomicrobiales</taxon>
        <taxon>Verrucomicrobiaceae</taxon>
        <taxon>Roseimicrobium</taxon>
    </lineage>
</organism>
<keyword evidence="1" id="KW-0472">Membrane</keyword>
<dbReference type="Proteomes" id="UP000253426">
    <property type="component" value="Unassembled WGS sequence"/>
</dbReference>
<dbReference type="AlphaFoldDB" id="A0A366HA37"/>
<dbReference type="Gene3D" id="2.60.120.200">
    <property type="match status" value="1"/>
</dbReference>
<keyword evidence="3" id="KW-1185">Reference proteome</keyword>
<dbReference type="Pfam" id="PF13385">
    <property type="entry name" value="Laminin_G_3"/>
    <property type="match status" value="1"/>
</dbReference>
<dbReference type="InterPro" id="IPR012373">
    <property type="entry name" value="Ferrdict_sens_TM"/>
</dbReference>
<dbReference type="OrthoDB" id="184599at2"/>
<proteinExistence type="predicted"/>
<dbReference type="PANTHER" id="PTHR30273:SF2">
    <property type="entry name" value="PROTEIN FECR"/>
    <property type="match status" value="1"/>
</dbReference>
<dbReference type="PANTHER" id="PTHR30273">
    <property type="entry name" value="PERIPLASMIC SIGNAL SENSOR AND SIGMA FACTOR ACTIVATOR FECR-RELATED"/>
    <property type="match status" value="1"/>
</dbReference>
<keyword evidence="2" id="KW-0430">Lectin</keyword>
<dbReference type="Gene3D" id="2.60.120.1440">
    <property type="match status" value="1"/>
</dbReference>
<feature type="transmembrane region" description="Helical" evidence="1">
    <location>
        <begin position="97"/>
        <end position="117"/>
    </location>
</feature>
<dbReference type="SUPFAM" id="SSF49899">
    <property type="entry name" value="Concanavalin A-like lectins/glucanases"/>
    <property type="match status" value="1"/>
</dbReference>
<dbReference type="EMBL" id="QNRR01000010">
    <property type="protein sequence ID" value="RBP39130.1"/>
    <property type="molecule type" value="Genomic_DNA"/>
</dbReference>
<sequence>MNTMQWQTLAARAAEGTLSVEEGVQLLALCRESEEARVALMRVLTVERLLPLALSDPSGQYAAREVAMRLQQPDTASIQAAWRSAEKARRWLWQKHLRWVAAAAAIVLMLTGGAWWLDQIHTPAATLSRSEGIVWTGAAPSLKSSDLAKDTRLRAQAGLVELAFESGARMVLEGPFDVELKDGMHAYLHSGRISVRCPPSAHGFSVETTEGIAVDRGTEFCVHMVQGAAMEVHVLSGVVDVTAKNSGPTTTLFDNEGLRIHGPSIERIDADANTFVTSMPVSAGRAPGYIHWSFDEINAGTVVNNGKDLGVDGQARLDLLSYPDKVPTPGKGPQLIEGVSGKGLSLDGKAVYAESPFPGIGGTASRTVALWVRIPKELNKDSVYGHGIISWGSLTGPNAWQMSANTIVQDGPVGRLRLGIYDNGRIVGTTDLRDNQWHHIAVVMYGGSRASIATNVMLYVDGKPEIVTRKTRTEINTDVLNAGHGLWLGRNVAFPDPVRNGDPGPRFFKGDVDEVFIFNAALSHEEINTLMRTHHAPQ</sequence>
<keyword evidence="1" id="KW-0812">Transmembrane</keyword>
<evidence type="ECO:0000256" key="1">
    <source>
        <dbReference type="SAM" id="Phobius"/>
    </source>
</evidence>
<evidence type="ECO:0000313" key="3">
    <source>
        <dbReference type="Proteomes" id="UP000253426"/>
    </source>
</evidence>
<dbReference type="GO" id="GO:0016989">
    <property type="term" value="F:sigma factor antagonist activity"/>
    <property type="evidence" value="ECO:0007669"/>
    <property type="project" value="TreeGrafter"/>
</dbReference>
<keyword evidence="1" id="KW-1133">Transmembrane helix</keyword>
<reference evidence="2 3" key="1">
    <citation type="submission" date="2018-06" db="EMBL/GenBank/DDBJ databases">
        <title>Genomic Encyclopedia of Type Strains, Phase IV (KMG-IV): sequencing the most valuable type-strain genomes for metagenomic binning, comparative biology and taxonomic classification.</title>
        <authorList>
            <person name="Goeker M."/>
        </authorList>
    </citation>
    <scope>NUCLEOTIDE SEQUENCE [LARGE SCALE GENOMIC DNA]</scope>
    <source>
        <strain evidence="2 3">DSM 25532</strain>
    </source>
</reference>
<gene>
    <name evidence="2" type="ORF">DES53_110154</name>
</gene>
<dbReference type="GO" id="GO:0030246">
    <property type="term" value="F:carbohydrate binding"/>
    <property type="evidence" value="ECO:0007669"/>
    <property type="project" value="UniProtKB-KW"/>
</dbReference>
<name>A0A366HA37_9BACT</name>
<evidence type="ECO:0000313" key="2">
    <source>
        <dbReference type="EMBL" id="RBP39130.1"/>
    </source>
</evidence>
<comment type="caution">
    <text evidence="2">The sequence shown here is derived from an EMBL/GenBank/DDBJ whole genome shotgun (WGS) entry which is preliminary data.</text>
</comment>